<proteinExistence type="predicted"/>
<protein>
    <submittedName>
        <fullName evidence="1">Uncharacterized protein</fullName>
    </submittedName>
</protein>
<organism evidence="1">
    <name type="scientific">marine sediment metagenome</name>
    <dbReference type="NCBI Taxonomy" id="412755"/>
    <lineage>
        <taxon>unclassified sequences</taxon>
        <taxon>metagenomes</taxon>
        <taxon>ecological metagenomes</taxon>
    </lineage>
</organism>
<gene>
    <name evidence="1" type="ORF">S03H2_09329</name>
</gene>
<comment type="caution">
    <text evidence="1">The sequence shown here is derived from an EMBL/GenBank/DDBJ whole genome shotgun (WGS) entry which is preliminary data.</text>
</comment>
<evidence type="ECO:0000313" key="1">
    <source>
        <dbReference type="EMBL" id="GAH23088.1"/>
    </source>
</evidence>
<reference evidence="1" key="1">
    <citation type="journal article" date="2014" name="Front. Microbiol.">
        <title>High frequency of phylogenetically diverse reductive dehalogenase-homologous genes in deep subseafloor sedimentary metagenomes.</title>
        <authorList>
            <person name="Kawai M."/>
            <person name="Futagami T."/>
            <person name="Toyoda A."/>
            <person name="Takaki Y."/>
            <person name="Nishi S."/>
            <person name="Hori S."/>
            <person name="Arai W."/>
            <person name="Tsubouchi T."/>
            <person name="Morono Y."/>
            <person name="Uchiyama I."/>
            <person name="Ito T."/>
            <person name="Fujiyama A."/>
            <person name="Inagaki F."/>
            <person name="Takami H."/>
        </authorList>
    </citation>
    <scope>NUCLEOTIDE SEQUENCE</scope>
    <source>
        <strain evidence="1">Expedition CK06-06</strain>
    </source>
</reference>
<dbReference type="EMBL" id="BARU01004713">
    <property type="protein sequence ID" value="GAH23088.1"/>
    <property type="molecule type" value="Genomic_DNA"/>
</dbReference>
<sequence length="45" mass="5288">MKCSKCDREAVGFVVTEWYRPDTPLVLEARCKSHLHLLENKEVKK</sequence>
<name>X1FQR0_9ZZZZ</name>
<dbReference type="AlphaFoldDB" id="X1FQR0"/>
<accession>X1FQR0</accession>